<dbReference type="InterPro" id="IPR051055">
    <property type="entry name" value="PIF1_helicase"/>
</dbReference>
<keyword evidence="7 13" id="KW-0496">Mitochondrion</keyword>
<dbReference type="InterPro" id="IPR010285">
    <property type="entry name" value="DNA_helicase_pif1-like_DEAD"/>
</dbReference>
<dbReference type="EMBL" id="HBUF01241127">
    <property type="protein sequence ID" value="CAG6677009.1"/>
    <property type="molecule type" value="Transcribed_RNA"/>
</dbReference>
<feature type="DNA-binding region" evidence="13">
    <location>
        <begin position="558"/>
        <end position="577"/>
    </location>
</feature>
<dbReference type="EMBL" id="HBUF01417177">
    <property type="protein sequence ID" value="CAG6740110.1"/>
    <property type="molecule type" value="Transcribed_RNA"/>
</dbReference>
<keyword evidence="2 13" id="KW-0227">DNA damage</keyword>
<evidence type="ECO:0000256" key="4">
    <source>
        <dbReference type="ARBA" id="ARBA00022806"/>
    </source>
</evidence>
<dbReference type="CDD" id="cd18037">
    <property type="entry name" value="DEXSc_Pif1_like"/>
    <property type="match status" value="1"/>
</dbReference>
<dbReference type="InterPro" id="IPR048293">
    <property type="entry name" value="PIF1_RRM3_pfh1"/>
</dbReference>
<keyword evidence="10 13" id="KW-0413">Isomerase</keyword>
<dbReference type="SMART" id="SM00382">
    <property type="entry name" value="AAA"/>
    <property type="match status" value="1"/>
</dbReference>
<reference evidence="15" key="1">
    <citation type="submission" date="2021-05" db="EMBL/GenBank/DDBJ databases">
        <authorList>
            <person name="Alioto T."/>
            <person name="Alioto T."/>
            <person name="Gomez Garrido J."/>
        </authorList>
    </citation>
    <scope>NUCLEOTIDE SEQUENCE</scope>
</reference>
<accession>A0A8D9F567</accession>
<proteinExistence type="inferred from homology"/>
<comment type="cofactor">
    <cofactor evidence="13">
        <name>Mg(2+)</name>
        <dbReference type="ChEBI" id="CHEBI:18420"/>
    </cofactor>
</comment>
<dbReference type="InterPro" id="IPR057437">
    <property type="entry name" value="PIF1/LRR1_PH"/>
</dbReference>
<evidence type="ECO:0000256" key="7">
    <source>
        <dbReference type="ARBA" id="ARBA00023128"/>
    </source>
</evidence>
<keyword evidence="3 13" id="KW-0378">Hydrolase</keyword>
<dbReference type="InterPro" id="IPR027417">
    <property type="entry name" value="P-loop_NTPase"/>
</dbReference>
<dbReference type="EMBL" id="HBUF01241128">
    <property type="protein sequence ID" value="CAG6677010.1"/>
    <property type="molecule type" value="Transcribed_RNA"/>
</dbReference>
<dbReference type="EMBL" id="HBUF01605140">
    <property type="protein sequence ID" value="CAG6777326.1"/>
    <property type="molecule type" value="Transcribed_RNA"/>
</dbReference>
<comment type="function">
    <text evidence="13">DNA-dependent ATPase and 5'-3' DNA helicase required for the maintenance of both mitochondrial and nuclear genome stability.</text>
</comment>
<dbReference type="EMBL" id="HBUF01085478">
    <property type="protein sequence ID" value="CAG6634188.1"/>
    <property type="molecule type" value="Transcribed_RNA"/>
</dbReference>
<keyword evidence="6 13" id="KW-0238">DNA-binding</keyword>
<dbReference type="GO" id="GO:0016787">
    <property type="term" value="F:hydrolase activity"/>
    <property type="evidence" value="ECO:0007669"/>
    <property type="project" value="UniProtKB-KW"/>
</dbReference>
<dbReference type="Pfam" id="PF21530">
    <property type="entry name" value="Pif1_2B_dom"/>
    <property type="match status" value="1"/>
</dbReference>
<evidence type="ECO:0000256" key="10">
    <source>
        <dbReference type="ARBA" id="ARBA00023235"/>
    </source>
</evidence>
<dbReference type="AlphaFoldDB" id="A0A8D9F567"/>
<dbReference type="HAMAP" id="MF_03176">
    <property type="entry name" value="PIF1"/>
    <property type="match status" value="1"/>
</dbReference>
<dbReference type="EC" id="5.6.2.3" evidence="13"/>
<feature type="domain" description="AAA+ ATPase" evidence="14">
    <location>
        <begin position="201"/>
        <end position="394"/>
    </location>
</feature>
<dbReference type="Pfam" id="PF25344">
    <property type="entry name" value="PH_LRR1"/>
    <property type="match status" value="1"/>
</dbReference>
<dbReference type="InterPro" id="IPR003593">
    <property type="entry name" value="AAA+_ATPase"/>
</dbReference>
<evidence type="ECO:0000256" key="2">
    <source>
        <dbReference type="ARBA" id="ARBA00022763"/>
    </source>
</evidence>
<protein>
    <recommendedName>
        <fullName evidence="13">ATP-dependent DNA helicase PIF1</fullName>
        <ecNumber evidence="13">5.6.2.3</ecNumber>
    </recommendedName>
    <alternativeName>
        <fullName evidence="13">DNA 5'-3' helicase PIF1</fullName>
    </alternativeName>
    <alternativeName>
        <fullName evidence="13">DNA repair and recombination helicase PIF1</fullName>
    </alternativeName>
</protein>
<keyword evidence="1 13" id="KW-0547">Nucleotide-binding</keyword>
<dbReference type="GO" id="GO:0005634">
    <property type="term" value="C:nucleus"/>
    <property type="evidence" value="ECO:0007669"/>
    <property type="project" value="UniProtKB-SubCell"/>
</dbReference>
<dbReference type="GO" id="GO:0003677">
    <property type="term" value="F:DNA binding"/>
    <property type="evidence" value="ECO:0007669"/>
    <property type="project" value="UniProtKB-KW"/>
</dbReference>
<dbReference type="FunFam" id="3.40.50.300:FF:003367">
    <property type="entry name" value="ATP-dependent DNA helicase PIF1"/>
    <property type="match status" value="1"/>
</dbReference>
<evidence type="ECO:0000256" key="8">
    <source>
        <dbReference type="ARBA" id="ARBA00023172"/>
    </source>
</evidence>
<feature type="binding site" evidence="13">
    <location>
        <begin position="209"/>
        <end position="216"/>
    </location>
    <ligand>
        <name>ATP</name>
        <dbReference type="ChEBI" id="CHEBI:30616"/>
    </ligand>
</feature>
<name>A0A8D9F567_9HEMI</name>
<dbReference type="GO" id="GO:0043139">
    <property type="term" value="F:5'-3' DNA helicase activity"/>
    <property type="evidence" value="ECO:0007669"/>
    <property type="project" value="UniProtKB-UniRule"/>
</dbReference>
<keyword evidence="8 13" id="KW-0233">DNA recombination</keyword>
<dbReference type="GO" id="GO:0006310">
    <property type="term" value="P:DNA recombination"/>
    <property type="evidence" value="ECO:0007669"/>
    <property type="project" value="UniProtKB-UniRule"/>
</dbReference>
<dbReference type="Pfam" id="PF05970">
    <property type="entry name" value="PIF1"/>
    <property type="match status" value="1"/>
</dbReference>
<keyword evidence="9 13" id="KW-0234">DNA repair</keyword>
<evidence type="ECO:0000259" key="14">
    <source>
        <dbReference type="SMART" id="SM00382"/>
    </source>
</evidence>
<keyword evidence="11 13" id="KW-0539">Nucleus</keyword>
<evidence type="ECO:0000256" key="1">
    <source>
        <dbReference type="ARBA" id="ARBA00022741"/>
    </source>
</evidence>
<dbReference type="GO" id="GO:0005739">
    <property type="term" value="C:mitochondrion"/>
    <property type="evidence" value="ECO:0007669"/>
    <property type="project" value="UniProtKB-SubCell"/>
</dbReference>
<dbReference type="PANTHER" id="PTHR47642">
    <property type="entry name" value="ATP-DEPENDENT DNA HELICASE"/>
    <property type="match status" value="1"/>
</dbReference>
<comment type="catalytic activity">
    <reaction evidence="13">
        <text>ATP + H2O = ADP + phosphate + H(+)</text>
        <dbReference type="Rhea" id="RHEA:13065"/>
        <dbReference type="ChEBI" id="CHEBI:15377"/>
        <dbReference type="ChEBI" id="CHEBI:15378"/>
        <dbReference type="ChEBI" id="CHEBI:30616"/>
        <dbReference type="ChEBI" id="CHEBI:43474"/>
        <dbReference type="ChEBI" id="CHEBI:456216"/>
        <dbReference type="EC" id="5.6.2.3"/>
    </reaction>
</comment>
<evidence type="ECO:0000256" key="12">
    <source>
        <dbReference type="ARBA" id="ARBA00065873"/>
    </source>
</evidence>
<dbReference type="EMBL" id="HBUF01417178">
    <property type="protein sequence ID" value="CAG6740111.1"/>
    <property type="molecule type" value="Transcribed_RNA"/>
</dbReference>
<dbReference type="CDD" id="cd18809">
    <property type="entry name" value="SF1_C_RecD"/>
    <property type="match status" value="1"/>
</dbReference>
<keyword evidence="5 13" id="KW-0067">ATP-binding</keyword>
<evidence type="ECO:0000256" key="11">
    <source>
        <dbReference type="ARBA" id="ARBA00023242"/>
    </source>
</evidence>
<organism evidence="15">
    <name type="scientific">Cacopsylla melanoneura</name>
    <dbReference type="NCBI Taxonomy" id="428564"/>
    <lineage>
        <taxon>Eukaryota</taxon>
        <taxon>Metazoa</taxon>
        <taxon>Ecdysozoa</taxon>
        <taxon>Arthropoda</taxon>
        <taxon>Hexapoda</taxon>
        <taxon>Insecta</taxon>
        <taxon>Pterygota</taxon>
        <taxon>Neoptera</taxon>
        <taxon>Paraneoptera</taxon>
        <taxon>Hemiptera</taxon>
        <taxon>Sternorrhyncha</taxon>
        <taxon>Psylloidea</taxon>
        <taxon>Psyllidae</taxon>
        <taxon>Psyllinae</taxon>
        <taxon>Cacopsylla</taxon>
    </lineage>
</organism>
<evidence type="ECO:0000313" key="15">
    <source>
        <dbReference type="EMBL" id="CAG6777327.1"/>
    </source>
</evidence>
<dbReference type="FunFam" id="3.40.50.300:FF:000805">
    <property type="entry name" value="ATP-dependent DNA helicase PIF1"/>
    <property type="match status" value="1"/>
</dbReference>
<dbReference type="Gene3D" id="3.40.50.300">
    <property type="entry name" value="P-loop containing nucleotide triphosphate hydrolases"/>
    <property type="match status" value="2"/>
</dbReference>
<comment type="similarity">
    <text evidence="13">Belongs to the helicase family. PIF1 subfamily.</text>
</comment>
<dbReference type="GO" id="GO:0000723">
    <property type="term" value="P:telomere maintenance"/>
    <property type="evidence" value="ECO:0007669"/>
    <property type="project" value="InterPro"/>
</dbReference>
<evidence type="ECO:0000256" key="13">
    <source>
        <dbReference type="HAMAP-Rule" id="MF_03176"/>
    </source>
</evidence>
<dbReference type="GO" id="GO:0006281">
    <property type="term" value="P:DNA repair"/>
    <property type="evidence" value="ECO:0007669"/>
    <property type="project" value="UniProtKB-UniRule"/>
</dbReference>
<gene>
    <name evidence="13" type="primary">PIF1</name>
</gene>
<comment type="subcellular location">
    <subcellularLocation>
        <location evidence="13">Nucleus</location>
    </subcellularLocation>
    <subcellularLocation>
        <location evidence="13">Mitochondrion</location>
    </subcellularLocation>
</comment>
<dbReference type="GO" id="GO:0005524">
    <property type="term" value="F:ATP binding"/>
    <property type="evidence" value="ECO:0007669"/>
    <property type="project" value="UniProtKB-UniRule"/>
</dbReference>
<evidence type="ECO:0000256" key="6">
    <source>
        <dbReference type="ARBA" id="ARBA00023125"/>
    </source>
</evidence>
<comment type="subunit">
    <text evidence="12">Monomer. Interacts with telomerase.</text>
</comment>
<dbReference type="PANTHER" id="PTHR47642:SF7">
    <property type="entry name" value="ATP-DEPENDENT DNA HELICASE PIF1"/>
    <property type="match status" value="1"/>
</dbReference>
<dbReference type="InterPro" id="IPR049163">
    <property type="entry name" value="Pif1-like_2B_dom"/>
</dbReference>
<sequence length="615" mass="68720">MSESTELDCGGNIEWLNSSQMVSKQVKLKTMSLQILRNEFREIFVTIKSENKVNLKLPLVEVNIHKKFVVEGKASLHFTKDNVRVLISNAPPSMLMSFLKTLFVKLTSRKNSPKINTREQLLSKKPQSFEEVSPISSKDVNRLNNQIQSKLASLPPAELKKRHILQQRKKQEPVRKCAKTLHLANSKLTEEQKDVLQAAVSGQNIFFTGSAGTGKSFLLRCLLSALPPDFTAATASTGAAACLIGGITLHSFAGIGSGEGTFERCLELAKRPQVAQNWRKYKYLVIDEISMVEKDYFEKIEKIARIIRNNPDEPFGGLKLIFCGDFLQLPPVVSGSKAQGKKFCFQSEAWQKCSLRAFVLQTVHRQADPKFVNLLNSVRLGRVTDDIVQTLKSTSANELEKDGIIPTQLCCRTAEAETINHNKLAQLTSKEKRFEAIDSVSDSKTLNDQTPVPKVLVLKEGAQVMLLKNINVATGLVNGARGFVLKFSPEGPPVIKFKTGIVHTLQPEKWVVKCPNGSLLTRRQIPLKLAWAFSIHKSQGLTLDCVEMSLSRVFEAGQAYVALSRAQSLSSLRVVDFNPEQVFANPDVLKFYAILERNMRLCHEEYIPLGKKMKR</sequence>
<dbReference type="EMBL" id="HBUF01085479">
    <property type="protein sequence ID" value="CAG6634189.1"/>
    <property type="molecule type" value="Transcribed_RNA"/>
</dbReference>
<dbReference type="SUPFAM" id="SSF52540">
    <property type="entry name" value="P-loop containing nucleoside triphosphate hydrolases"/>
    <property type="match status" value="2"/>
</dbReference>
<keyword evidence="4 13" id="KW-0347">Helicase</keyword>
<evidence type="ECO:0000256" key="3">
    <source>
        <dbReference type="ARBA" id="ARBA00022801"/>
    </source>
</evidence>
<evidence type="ECO:0000256" key="9">
    <source>
        <dbReference type="ARBA" id="ARBA00023204"/>
    </source>
</evidence>
<dbReference type="EMBL" id="HBUF01605141">
    <property type="protein sequence ID" value="CAG6777327.1"/>
    <property type="molecule type" value="Transcribed_RNA"/>
</dbReference>
<evidence type="ECO:0000256" key="5">
    <source>
        <dbReference type="ARBA" id="ARBA00022840"/>
    </source>
</evidence>